<evidence type="ECO:0000313" key="3">
    <source>
        <dbReference type="Proteomes" id="UP000660611"/>
    </source>
</evidence>
<evidence type="ECO:0000313" key="2">
    <source>
        <dbReference type="EMBL" id="GIG52904.1"/>
    </source>
</evidence>
<dbReference type="EMBL" id="BONQ01000198">
    <property type="protein sequence ID" value="GIG52904.1"/>
    <property type="molecule type" value="Genomic_DNA"/>
</dbReference>
<dbReference type="Proteomes" id="UP000660611">
    <property type="component" value="Unassembled WGS sequence"/>
</dbReference>
<feature type="compositionally biased region" description="Basic and acidic residues" evidence="1">
    <location>
        <begin position="1"/>
        <end position="24"/>
    </location>
</feature>
<protein>
    <submittedName>
        <fullName evidence="2">Uncharacterized protein</fullName>
    </submittedName>
</protein>
<gene>
    <name evidence="2" type="ORF">Dsi01nite_109450</name>
</gene>
<evidence type="ECO:0000256" key="1">
    <source>
        <dbReference type="SAM" id="MobiDB-lite"/>
    </source>
</evidence>
<proteinExistence type="predicted"/>
<comment type="caution">
    <text evidence="2">The sequence shown here is derived from an EMBL/GenBank/DDBJ whole genome shotgun (WGS) entry which is preliminary data.</text>
</comment>
<reference evidence="2" key="1">
    <citation type="submission" date="2021-01" db="EMBL/GenBank/DDBJ databases">
        <title>Whole genome shotgun sequence of Dactylosporangium siamense NBRC 106093.</title>
        <authorList>
            <person name="Komaki H."/>
            <person name="Tamura T."/>
        </authorList>
    </citation>
    <scope>NUCLEOTIDE SEQUENCE</scope>
    <source>
        <strain evidence="2">NBRC 106093</strain>
    </source>
</reference>
<accession>A0A919PZF6</accession>
<organism evidence="2 3">
    <name type="scientific">Dactylosporangium siamense</name>
    <dbReference type="NCBI Taxonomy" id="685454"/>
    <lineage>
        <taxon>Bacteria</taxon>
        <taxon>Bacillati</taxon>
        <taxon>Actinomycetota</taxon>
        <taxon>Actinomycetes</taxon>
        <taxon>Micromonosporales</taxon>
        <taxon>Micromonosporaceae</taxon>
        <taxon>Dactylosporangium</taxon>
    </lineage>
</organism>
<keyword evidence="3" id="KW-1185">Reference proteome</keyword>
<dbReference type="RefSeq" id="WP_203854503.1">
    <property type="nucleotide sequence ID" value="NZ_BAAAVW010000030.1"/>
</dbReference>
<feature type="region of interest" description="Disordered" evidence="1">
    <location>
        <begin position="1"/>
        <end position="27"/>
    </location>
</feature>
<name>A0A919PZF6_9ACTN</name>
<sequence length="181" mass="19860">MDENPNTDRRAIIERPGEPHDTTPHTRHAPTIYTAMILARIAEDEHHGPLRGAQITCYADLHDHVDANDYTVSVGIPEPNSDLINAVETGVDTVLRIRAYGRDALDQTIRIMQSLPDTCTKEYRAAWDTAVDLATALVRLATNVPDPAPIVNAIIESYIDDPRPTTTVAERITTALNTAAS</sequence>
<dbReference type="AlphaFoldDB" id="A0A919PZF6"/>